<dbReference type="AlphaFoldDB" id="A0A543F8V4"/>
<keyword evidence="1" id="KW-0472">Membrane</keyword>
<name>A0A543F8V4_9NOCA</name>
<organism evidence="2 3">
    <name type="scientific">Nocardia bhagyanarayanae</name>
    <dbReference type="NCBI Taxonomy" id="1215925"/>
    <lineage>
        <taxon>Bacteria</taxon>
        <taxon>Bacillati</taxon>
        <taxon>Actinomycetota</taxon>
        <taxon>Actinomycetes</taxon>
        <taxon>Mycobacteriales</taxon>
        <taxon>Nocardiaceae</taxon>
        <taxon>Nocardia</taxon>
    </lineage>
</organism>
<evidence type="ECO:0000313" key="2">
    <source>
        <dbReference type="EMBL" id="TQM30258.1"/>
    </source>
</evidence>
<dbReference type="Proteomes" id="UP000316331">
    <property type="component" value="Unassembled WGS sequence"/>
</dbReference>
<keyword evidence="1" id="KW-0812">Transmembrane</keyword>
<proteinExistence type="predicted"/>
<protein>
    <recommendedName>
        <fullName evidence="4">FtsX-like permease family protein</fullName>
    </recommendedName>
</protein>
<gene>
    <name evidence="2" type="ORF">FB390_1877</name>
</gene>
<accession>A0A543F8V4</accession>
<keyword evidence="1" id="KW-1133">Transmembrane helix</keyword>
<sequence length="78" mass="8010">MVVALGEVVGAVVALLLAVLSWNRGIVTTAFAPLGEMPAFEATRYVGPWLVLAAFLATVAGLLGIDAVTRALRSTAAK</sequence>
<reference evidence="2 3" key="1">
    <citation type="submission" date="2019-06" db="EMBL/GenBank/DDBJ databases">
        <title>Sequencing the genomes of 1000 actinobacteria strains.</title>
        <authorList>
            <person name="Klenk H.-P."/>
        </authorList>
    </citation>
    <scope>NUCLEOTIDE SEQUENCE [LARGE SCALE GENOMIC DNA]</scope>
    <source>
        <strain evidence="2 3">DSM 103495</strain>
    </source>
</reference>
<comment type="caution">
    <text evidence="2">The sequence shown here is derived from an EMBL/GenBank/DDBJ whole genome shotgun (WGS) entry which is preliminary data.</text>
</comment>
<feature type="transmembrane region" description="Helical" evidence="1">
    <location>
        <begin position="49"/>
        <end position="68"/>
    </location>
</feature>
<evidence type="ECO:0008006" key="4">
    <source>
        <dbReference type="Google" id="ProtNLM"/>
    </source>
</evidence>
<dbReference type="EMBL" id="VFPG01000001">
    <property type="protein sequence ID" value="TQM30258.1"/>
    <property type="molecule type" value="Genomic_DNA"/>
</dbReference>
<keyword evidence="3" id="KW-1185">Reference proteome</keyword>
<evidence type="ECO:0000313" key="3">
    <source>
        <dbReference type="Proteomes" id="UP000316331"/>
    </source>
</evidence>
<evidence type="ECO:0000256" key="1">
    <source>
        <dbReference type="SAM" id="Phobius"/>
    </source>
</evidence>